<evidence type="ECO:0000259" key="5">
    <source>
        <dbReference type="Pfam" id="PF00676"/>
    </source>
</evidence>
<keyword evidence="3" id="KW-0560">Oxidoreductase</keyword>
<dbReference type="GO" id="GO:0005829">
    <property type="term" value="C:cytosol"/>
    <property type="evidence" value="ECO:0007669"/>
    <property type="project" value="TreeGrafter"/>
</dbReference>
<dbReference type="GO" id="GO:0004591">
    <property type="term" value="F:oxoglutarate dehydrogenase (succinyl-transferring) activity"/>
    <property type="evidence" value="ECO:0007669"/>
    <property type="project" value="TreeGrafter"/>
</dbReference>
<dbReference type="PANTHER" id="PTHR23152:SF4">
    <property type="entry name" value="2-OXOADIPATE DEHYDROGENASE COMPLEX COMPONENT E1"/>
    <property type="match status" value="1"/>
</dbReference>
<dbReference type="InterPro" id="IPR001017">
    <property type="entry name" value="DH_E1"/>
</dbReference>
<gene>
    <name evidence="6" type="ORF">PAPOLLO_LOCUS27058</name>
</gene>
<dbReference type="GO" id="GO:0045252">
    <property type="term" value="C:oxoglutarate dehydrogenase complex"/>
    <property type="evidence" value="ECO:0007669"/>
    <property type="project" value="TreeGrafter"/>
</dbReference>
<dbReference type="GO" id="GO:0006099">
    <property type="term" value="P:tricarboxylic acid cycle"/>
    <property type="evidence" value="ECO:0007669"/>
    <property type="project" value="TreeGrafter"/>
</dbReference>
<comment type="cofactor">
    <cofactor evidence="1">
        <name>thiamine diphosphate</name>
        <dbReference type="ChEBI" id="CHEBI:58937"/>
    </cofactor>
</comment>
<accession>A0A8S3YEW7</accession>
<dbReference type="InterPro" id="IPR011603">
    <property type="entry name" value="2oxoglutarate_DH_E1"/>
</dbReference>
<keyword evidence="4" id="KW-0786">Thiamine pyrophosphate</keyword>
<sequence length="315" mass="34722">MMTSLFFDSKLVFDPRGSNDKNSVKNLKKYYKDGSVEIAKLLLRWVADPDWKDKDGKKPIDLVSPYSDVGKLFGAIDYNKATSLVAVALLTTAGSIALISGVADAYIERIWLQEKIENQTYTLSSQDKKEVLRHLIESKTFEQILHVKFPGYKRFSIEGGELAIVAIERIISDSAAFGIEEVVLGMAHRGRLNVLTKVMGKEYAAMLSEFQGNLAYPSGLEVSGDVKYHLGYSSDRALTSGKKINLSLCPNPSHLEAVNPVLAGRIRAKQNIRSVLGISIHGDAAFIGQGVVAETLSLSNINNNNNNSLYLHKTW</sequence>
<name>A0A8S3YEW7_PARAO</name>
<evidence type="ECO:0000313" key="7">
    <source>
        <dbReference type="Proteomes" id="UP000691718"/>
    </source>
</evidence>
<proteinExistence type="inferred from homology"/>
<dbReference type="EMBL" id="CAJQZP010001624">
    <property type="protein sequence ID" value="CAG5057190.1"/>
    <property type="molecule type" value="Genomic_DNA"/>
</dbReference>
<protein>
    <submittedName>
        <fullName evidence="6">(apollo) hypothetical protein</fullName>
    </submittedName>
</protein>
<keyword evidence="7" id="KW-1185">Reference proteome</keyword>
<dbReference type="Pfam" id="PF00676">
    <property type="entry name" value="E1_dh"/>
    <property type="match status" value="1"/>
</dbReference>
<evidence type="ECO:0000256" key="2">
    <source>
        <dbReference type="ARBA" id="ARBA00006936"/>
    </source>
</evidence>
<feature type="domain" description="Dehydrogenase E1 component" evidence="5">
    <location>
        <begin position="140"/>
        <end position="301"/>
    </location>
</feature>
<comment type="caution">
    <text evidence="6">The sequence shown here is derived from an EMBL/GenBank/DDBJ whole genome shotgun (WGS) entry which is preliminary data.</text>
</comment>
<evidence type="ECO:0000256" key="4">
    <source>
        <dbReference type="ARBA" id="ARBA00023052"/>
    </source>
</evidence>
<organism evidence="6 7">
    <name type="scientific">Parnassius apollo</name>
    <name type="common">Apollo butterfly</name>
    <name type="synonym">Papilio apollo</name>
    <dbReference type="NCBI Taxonomy" id="110799"/>
    <lineage>
        <taxon>Eukaryota</taxon>
        <taxon>Metazoa</taxon>
        <taxon>Ecdysozoa</taxon>
        <taxon>Arthropoda</taxon>
        <taxon>Hexapoda</taxon>
        <taxon>Insecta</taxon>
        <taxon>Pterygota</taxon>
        <taxon>Neoptera</taxon>
        <taxon>Endopterygota</taxon>
        <taxon>Lepidoptera</taxon>
        <taxon>Glossata</taxon>
        <taxon>Ditrysia</taxon>
        <taxon>Papilionoidea</taxon>
        <taxon>Papilionidae</taxon>
        <taxon>Parnassiinae</taxon>
        <taxon>Parnassini</taxon>
        <taxon>Parnassius</taxon>
        <taxon>Parnassius</taxon>
    </lineage>
</organism>
<evidence type="ECO:0000313" key="6">
    <source>
        <dbReference type="EMBL" id="CAG5057190.1"/>
    </source>
</evidence>
<comment type="similarity">
    <text evidence="2">Belongs to the alpha-ketoglutarate dehydrogenase family.</text>
</comment>
<dbReference type="AlphaFoldDB" id="A0A8S3YEW7"/>
<reference evidence="6" key="1">
    <citation type="submission" date="2021-04" db="EMBL/GenBank/DDBJ databases">
        <authorList>
            <person name="Tunstrom K."/>
        </authorList>
    </citation>
    <scope>NUCLEOTIDE SEQUENCE</scope>
</reference>
<dbReference type="OrthoDB" id="413077at2759"/>
<evidence type="ECO:0000256" key="1">
    <source>
        <dbReference type="ARBA" id="ARBA00001964"/>
    </source>
</evidence>
<dbReference type="GO" id="GO:0030976">
    <property type="term" value="F:thiamine pyrophosphate binding"/>
    <property type="evidence" value="ECO:0007669"/>
    <property type="project" value="InterPro"/>
</dbReference>
<dbReference type="PANTHER" id="PTHR23152">
    <property type="entry name" value="2-OXOGLUTARATE DEHYDROGENASE"/>
    <property type="match status" value="1"/>
</dbReference>
<dbReference type="Proteomes" id="UP000691718">
    <property type="component" value="Unassembled WGS sequence"/>
</dbReference>
<evidence type="ECO:0000256" key="3">
    <source>
        <dbReference type="ARBA" id="ARBA00023002"/>
    </source>
</evidence>